<proteinExistence type="inferred from homology"/>
<reference evidence="3" key="1">
    <citation type="submission" date="2018-07" db="EMBL/GenBank/DDBJ databases">
        <authorList>
            <person name="Peiro R."/>
            <person name="Begona"/>
            <person name="Cbmso G."/>
            <person name="Lopez M."/>
            <person name="Gonzalez S."/>
        </authorList>
    </citation>
    <scope>NUCLEOTIDE SEQUENCE [LARGE SCALE GENOMIC DNA]</scope>
</reference>
<organism evidence="2 3">
    <name type="scientific">Ciceribacter selenitireducens ATCC BAA-1503</name>
    <dbReference type="NCBI Taxonomy" id="1336235"/>
    <lineage>
        <taxon>Bacteria</taxon>
        <taxon>Pseudomonadati</taxon>
        <taxon>Pseudomonadota</taxon>
        <taxon>Alphaproteobacteria</taxon>
        <taxon>Hyphomicrobiales</taxon>
        <taxon>Rhizobiaceae</taxon>
        <taxon>Ciceribacter</taxon>
    </lineage>
</organism>
<keyword evidence="1" id="KW-0479">Metal-binding</keyword>
<dbReference type="GO" id="GO:0046872">
    <property type="term" value="F:metal ion binding"/>
    <property type="evidence" value="ECO:0007669"/>
    <property type="project" value="UniProtKB-UniRule"/>
</dbReference>
<keyword evidence="1" id="KW-0949">S-adenosyl-L-methionine</keyword>
<dbReference type="SFLD" id="SFLDF00379">
    <property type="entry name" value="Phosphonate_metabolism_(PhnJ)"/>
    <property type="match status" value="1"/>
</dbReference>
<evidence type="ECO:0000313" key="3">
    <source>
        <dbReference type="Proteomes" id="UP000254764"/>
    </source>
</evidence>
<dbReference type="GO" id="GO:0051539">
    <property type="term" value="F:4 iron, 4 sulfur cluster binding"/>
    <property type="evidence" value="ECO:0007669"/>
    <property type="project" value="UniProtKB-UniRule"/>
</dbReference>
<dbReference type="PIRSF" id="PIRSF011468">
    <property type="entry name" value="PhnJ"/>
    <property type="match status" value="1"/>
</dbReference>
<comment type="function">
    <text evidence="1">Catalyzes the breakage of the C-P bond in alpha-D-ribose 1-methylphosphonate 5-phosphate (PRPn) forming alpha-D-ribose.</text>
</comment>
<dbReference type="SFLD" id="SFLDS00033">
    <property type="entry name" value="Radical_SAM_Phosphonate_Metabo"/>
    <property type="match status" value="1"/>
</dbReference>
<dbReference type="InterPro" id="IPR010306">
    <property type="entry name" value="PhnJ"/>
</dbReference>
<keyword evidence="1" id="KW-0411">Iron-sulfur</keyword>
<name>A0A376ABN8_9HYPH</name>
<keyword evidence="1" id="KW-0408">Iron</keyword>
<dbReference type="AlphaFoldDB" id="A0A376ABN8"/>
<keyword evidence="1" id="KW-0004">4Fe-4S</keyword>
<dbReference type="SFLD" id="SFLDG01115">
    <property type="entry name" value="Phosphonate_metabolism_(PhnJ)"/>
    <property type="match status" value="1"/>
</dbReference>
<keyword evidence="1" id="KW-0456">Lyase</keyword>
<dbReference type="Pfam" id="PF06007">
    <property type="entry name" value="PhnJ"/>
    <property type="match status" value="1"/>
</dbReference>
<dbReference type="GO" id="GO:0019700">
    <property type="term" value="P:organic phosphonate catabolic process"/>
    <property type="evidence" value="ECO:0007669"/>
    <property type="project" value="UniProtKB-UniRule"/>
</dbReference>
<dbReference type="EC" id="4.7.1.1" evidence="1"/>
<evidence type="ECO:0000313" key="2">
    <source>
        <dbReference type="EMBL" id="SSC65148.1"/>
    </source>
</evidence>
<dbReference type="GO" id="GO:0098848">
    <property type="term" value="F:alpha-D-ribose 1-methylphosphonate 5-phosphate C-P-lyase activity"/>
    <property type="evidence" value="ECO:0007669"/>
    <property type="project" value="UniProtKB-UniRule"/>
</dbReference>
<comment type="similarity">
    <text evidence="1">Belongs to the PhnJ family.</text>
</comment>
<gene>
    <name evidence="2" type="ORF">RHIZ70_856</name>
</gene>
<keyword evidence="3" id="KW-1185">Reference proteome</keyword>
<dbReference type="Proteomes" id="UP000254764">
    <property type="component" value="Unassembled WGS sequence"/>
</dbReference>
<sequence length="299" mass="33782">MHPADTMGQSRKGAEYGFAFLDEDAKRELRRSIFKAVCIPGHQVPYASREMPIARGFGTGGMQLTLALLGPQDCVKVIDQGADDSVNAANIRNFFALTCPGVTGTLRTEEASVIQTRHRIPELPLRANQILVFQVPYPDPLVVVEPNAATRRRMHGRADYARLWVKLYEDMVAFDEITISHRYPTRINGHYIIDPSPIPRWDVPKLHQAECLYLFGAGREKRIYAVPPHTDAVPITFNDVPFRVEDFTDRKIGKRHVCRRCGADDSFLDEFLNDDGARVFQCSDAAHCDMRLERLEAAE</sequence>
<dbReference type="EMBL" id="UEYP01000018">
    <property type="protein sequence ID" value="SSC65148.1"/>
    <property type="molecule type" value="Genomic_DNA"/>
</dbReference>
<accession>A0A376ABN8</accession>
<protein>
    <recommendedName>
        <fullName evidence="1">Alpha-D-ribose 1-methylphosphonate 5-phosphate C-P lyase</fullName>
        <shortName evidence="1">PRPn C-P lyase</shortName>
        <ecNumber evidence="1">4.7.1.1</ecNumber>
    </recommendedName>
</protein>
<evidence type="ECO:0000256" key="1">
    <source>
        <dbReference type="PIRNR" id="PIRNR011468"/>
    </source>
</evidence>
<comment type="catalytic activity">
    <reaction evidence="1">
        <text>alpha-D-ribose 1-methylphosphonate 5-phosphate + AH2 + S-adenosyl-L-methionine = alpha-D-ribose 1,2-cyclic phosphate 5-phosphate + methane + 5'-deoxyadenosine + L-methionine + A + H(+)</text>
        <dbReference type="Rhea" id="RHEA:34707"/>
        <dbReference type="ChEBI" id="CHEBI:13193"/>
        <dbReference type="ChEBI" id="CHEBI:15378"/>
        <dbReference type="ChEBI" id="CHEBI:16183"/>
        <dbReference type="ChEBI" id="CHEBI:17319"/>
        <dbReference type="ChEBI" id="CHEBI:17499"/>
        <dbReference type="ChEBI" id="CHEBI:57844"/>
        <dbReference type="ChEBI" id="CHEBI:59789"/>
        <dbReference type="ChEBI" id="CHEBI:68686"/>
        <dbReference type="ChEBI" id="CHEBI:68687"/>
        <dbReference type="EC" id="4.7.1.1"/>
    </reaction>
</comment>
<dbReference type="RefSeq" id="WP_235842291.1">
    <property type="nucleotide sequence ID" value="NZ_UEYP01000018.1"/>
</dbReference>